<evidence type="ECO:0008006" key="3">
    <source>
        <dbReference type="Google" id="ProtNLM"/>
    </source>
</evidence>
<name>A0A1R2CT92_9CILI</name>
<sequence>MSEEEGTDCLEVLTALLDEAEQKIILTKDKTINLLGKTGAGKSTLLCFLAGLQPKLYSDENEDLILDFIQEGNSIINIGHSSTSCTTLPNFKIIDSNIFWDCPGFCDNTSVTREIANLYCTKKIFDSAQSYKIVLAIDYNSITVSRGKDLAETFKQLVEMFPDQERLFNSLSIIITKCSNIRYSNTTFVNNIAKIANENNEFLISRPLIKMLSGAPNKVAIFRRPIDIDEINDNLRNEIQSCIGNSKYENMQVQNSLSDKAKLVIDRLIKSYEKHIEDLMNKFAESLIEKFRSETDMVKLKEGKRFLDDFTSLIDNQNQDIKLFQSGLIQISGYFTGSDALFDMIRSLAFRIDFYNNYRTRGSPPINLLSWIYPMCTAKAEITNCINFQNEVEARRQAEKYNIENQAKIEELTMVIGNMNSNREEMKEMMEFILGNNKSRDEASQKLMAEMMESNRRMIEVITRGNQGSPEKKGCLMF</sequence>
<reference evidence="1 2" key="1">
    <citation type="submission" date="2016-11" db="EMBL/GenBank/DDBJ databases">
        <title>The macronuclear genome of Stentor coeruleus: a giant cell with tiny introns.</title>
        <authorList>
            <person name="Slabodnick M."/>
            <person name="Ruby J.G."/>
            <person name="Reiff S.B."/>
            <person name="Swart E.C."/>
            <person name="Gosai S."/>
            <person name="Prabakaran S."/>
            <person name="Witkowska E."/>
            <person name="Larue G.E."/>
            <person name="Fisher S."/>
            <person name="Freeman R.M."/>
            <person name="Gunawardena J."/>
            <person name="Chu W."/>
            <person name="Stover N.A."/>
            <person name="Gregory B.D."/>
            <person name="Nowacki M."/>
            <person name="Derisi J."/>
            <person name="Roy S.W."/>
            <person name="Marshall W.F."/>
            <person name="Sood P."/>
        </authorList>
    </citation>
    <scope>NUCLEOTIDE SEQUENCE [LARGE SCALE GENOMIC DNA]</scope>
    <source>
        <strain evidence="1">WM001</strain>
    </source>
</reference>
<dbReference type="SUPFAM" id="SSF52540">
    <property type="entry name" value="P-loop containing nucleoside triphosphate hydrolases"/>
    <property type="match status" value="1"/>
</dbReference>
<accession>A0A1R2CT92</accession>
<dbReference type="InterPro" id="IPR027417">
    <property type="entry name" value="P-loop_NTPase"/>
</dbReference>
<dbReference type="Gene3D" id="3.40.50.300">
    <property type="entry name" value="P-loop containing nucleotide triphosphate hydrolases"/>
    <property type="match status" value="1"/>
</dbReference>
<gene>
    <name evidence="1" type="ORF">SteCoe_5086</name>
</gene>
<dbReference type="AlphaFoldDB" id="A0A1R2CT92"/>
<proteinExistence type="predicted"/>
<keyword evidence="2" id="KW-1185">Reference proteome</keyword>
<comment type="caution">
    <text evidence="1">The sequence shown here is derived from an EMBL/GenBank/DDBJ whole genome shotgun (WGS) entry which is preliminary data.</text>
</comment>
<organism evidence="1 2">
    <name type="scientific">Stentor coeruleus</name>
    <dbReference type="NCBI Taxonomy" id="5963"/>
    <lineage>
        <taxon>Eukaryota</taxon>
        <taxon>Sar</taxon>
        <taxon>Alveolata</taxon>
        <taxon>Ciliophora</taxon>
        <taxon>Postciliodesmatophora</taxon>
        <taxon>Heterotrichea</taxon>
        <taxon>Heterotrichida</taxon>
        <taxon>Stentoridae</taxon>
        <taxon>Stentor</taxon>
    </lineage>
</organism>
<evidence type="ECO:0000313" key="2">
    <source>
        <dbReference type="Proteomes" id="UP000187209"/>
    </source>
</evidence>
<protein>
    <recommendedName>
        <fullName evidence="3">G domain-containing protein</fullName>
    </recommendedName>
</protein>
<dbReference type="EMBL" id="MPUH01000066">
    <property type="protein sequence ID" value="OMJ92211.1"/>
    <property type="molecule type" value="Genomic_DNA"/>
</dbReference>
<dbReference type="Proteomes" id="UP000187209">
    <property type="component" value="Unassembled WGS sequence"/>
</dbReference>
<dbReference type="OrthoDB" id="8954335at2759"/>
<evidence type="ECO:0000313" key="1">
    <source>
        <dbReference type="EMBL" id="OMJ92211.1"/>
    </source>
</evidence>